<reference evidence="2 3" key="1">
    <citation type="submission" date="2016-10" db="EMBL/GenBank/DDBJ databases">
        <authorList>
            <person name="de Groot N.N."/>
        </authorList>
    </citation>
    <scope>NUCLEOTIDE SEQUENCE [LARGE SCALE GENOMIC DNA]</scope>
    <source>
        <strain evidence="2 3">DSM 15893</strain>
    </source>
</reference>
<dbReference type="InterPro" id="IPR010982">
    <property type="entry name" value="Lambda_DNA-bd_dom_sf"/>
</dbReference>
<dbReference type="STRING" id="1121869.SAMN03084138_01952"/>
<gene>
    <name evidence="2" type="ORF">SAMN03084138_01952</name>
</gene>
<feature type="domain" description="HTH cro/C1-type" evidence="1">
    <location>
        <begin position="8"/>
        <end position="44"/>
    </location>
</feature>
<dbReference type="SUPFAM" id="SSF47413">
    <property type="entry name" value="lambda repressor-like DNA-binding domains"/>
    <property type="match status" value="1"/>
</dbReference>
<protein>
    <submittedName>
        <fullName evidence="2">Helix-turn-helix domain-containing protein</fullName>
    </submittedName>
</protein>
<dbReference type="Proteomes" id="UP000182692">
    <property type="component" value="Unassembled WGS sequence"/>
</dbReference>
<organism evidence="2 3">
    <name type="scientific">Enterovibrio norvegicus DSM 15893</name>
    <dbReference type="NCBI Taxonomy" id="1121869"/>
    <lineage>
        <taxon>Bacteria</taxon>
        <taxon>Pseudomonadati</taxon>
        <taxon>Pseudomonadota</taxon>
        <taxon>Gammaproteobacteria</taxon>
        <taxon>Vibrionales</taxon>
        <taxon>Vibrionaceae</taxon>
        <taxon>Enterovibrio</taxon>
    </lineage>
</organism>
<dbReference type="InterPro" id="IPR001387">
    <property type="entry name" value="Cro/C1-type_HTH"/>
</dbReference>
<name>A0A1I5PHM7_9GAMM</name>
<dbReference type="PROSITE" id="PS50943">
    <property type="entry name" value="HTH_CROC1"/>
    <property type="match status" value="1"/>
</dbReference>
<proteinExistence type="predicted"/>
<sequence>MNITGEKIKGIRKRRGLSQEQLSAKYNLLGFDTSRSTLAKIEHNS</sequence>
<dbReference type="GeneID" id="300357335"/>
<dbReference type="Pfam" id="PF01381">
    <property type="entry name" value="HTH_3"/>
    <property type="match status" value="1"/>
</dbReference>
<dbReference type="RefSeq" id="WP_139218781.1">
    <property type="nucleotide sequence ID" value="NZ_FOWR01000012.1"/>
</dbReference>
<dbReference type="Gene3D" id="1.10.260.40">
    <property type="entry name" value="lambda repressor-like DNA-binding domains"/>
    <property type="match status" value="1"/>
</dbReference>
<dbReference type="EMBL" id="FOWR01000012">
    <property type="protein sequence ID" value="SFP33041.1"/>
    <property type="molecule type" value="Genomic_DNA"/>
</dbReference>
<dbReference type="AlphaFoldDB" id="A0A1I5PHM7"/>
<dbReference type="OrthoDB" id="21915at2"/>
<evidence type="ECO:0000313" key="3">
    <source>
        <dbReference type="Proteomes" id="UP000182692"/>
    </source>
</evidence>
<evidence type="ECO:0000259" key="1">
    <source>
        <dbReference type="PROSITE" id="PS50943"/>
    </source>
</evidence>
<dbReference type="GO" id="GO:0003677">
    <property type="term" value="F:DNA binding"/>
    <property type="evidence" value="ECO:0007669"/>
    <property type="project" value="InterPro"/>
</dbReference>
<evidence type="ECO:0000313" key="2">
    <source>
        <dbReference type="EMBL" id="SFP33041.1"/>
    </source>
</evidence>
<accession>A0A1I5PHM7</accession>
<dbReference type="CDD" id="cd00093">
    <property type="entry name" value="HTH_XRE"/>
    <property type="match status" value="1"/>
</dbReference>